<dbReference type="Pfam" id="PF04313">
    <property type="entry name" value="HSDR_N"/>
    <property type="match status" value="1"/>
</dbReference>
<dbReference type="EC" id="3.1.21.3" evidence="3"/>
<evidence type="ECO:0000256" key="1">
    <source>
        <dbReference type="ARBA" id="ARBA00000851"/>
    </source>
</evidence>
<protein>
    <recommendedName>
        <fullName evidence="3">type I site-specific deoxyribonuclease</fullName>
        <ecNumber evidence="3">3.1.21.3</ecNumber>
    </recommendedName>
</protein>
<keyword evidence="10" id="KW-0238">DNA-binding</keyword>
<dbReference type="InterPro" id="IPR055180">
    <property type="entry name" value="HsdR_RecA-like_helicase_dom_2"/>
</dbReference>
<dbReference type="InterPro" id="IPR007409">
    <property type="entry name" value="Restrct_endonuc_type1_HsdR_N"/>
</dbReference>
<dbReference type="GO" id="GO:0009307">
    <property type="term" value="P:DNA restriction-modification system"/>
    <property type="evidence" value="ECO:0007669"/>
    <property type="project" value="UniProtKB-KW"/>
</dbReference>
<comment type="caution">
    <text evidence="12">The sequence shown here is derived from an EMBL/GenBank/DDBJ whole genome shotgun (WGS) entry which is preliminary data.</text>
</comment>
<dbReference type="AlphaFoldDB" id="A0A8T3W0H6"/>
<sequence>MSTQSESALENILVEDLANNGYEKITIRNDEELEQNFKRQLEKFNNVKLTDDEFEKILIYLKQGTIFDKAQKLRDSYTLQREGQADKWIYFLNKNEWCKNIFQVSHQIKSKNKHNYRYDVTLLINGLPLVQIELKKRGVEIKQAFNQIRERYLPTFKGLFQYIQIFVISNGVNTKFFATGIPTSIKFEYTYFWKDKNNRNIKQLSEFSQTFLEKCNLAKMITQFMVLNEIDKNIMILRAYQKYAVEEIIRQATKVKQNGYVWHTTGSGKTLTSFKTSQILAEDPNIDKVIFVVDRKDLDTQTMKRFNQYKKDSVAKVYNTYSLIKKLNSSKTTLIITTIQKLNGVVTKHQPKVATVKDKRIIFIYDECHRSQFGSMHQNIISFFQNSLCFGFTGTPIFVENSGGKKTTKTIFGKRLHTYMIKDAIRDNNVLGFSIQYYEANPISRDDLDISSLAYEELLMNDKRLEKNVDKIIETYPSKTHNGKFNAMFTVSWGNYINKYYQILKEKAPDLKIAAIYTPDENRENTNGKSDYEYMTEYMNDYNKIFGTNFSPETFDEYHTDISHRMEKREIDLLLVKDMFTTGFDCPRLNTLYVDKNLEYHKLLQTFSRTNRIFDKSKAYGNIICFRDISTETDTALTLFSDNEPLEDLLMKDYGEYVTEFNEAYQKFLELTKTVEEAQNLESETEIKQYVENFRELNRIKSKLETFPEFTFDDLDMDEQEYNDHKSVYLDIYEDTKDNPGDGSILHDIDFELELIRDDTINVDYILGLLKYLDKNDENYEKDIERIKKITKETEQLRSKNHLIEKFIENVLGRFDRTAMTVEEKFYEFMRNERRQSFCDLIEREHLDENATRKLIDEYQFSGIMDNTLIEETFIEKPKFKERRLKRKRVKRELLEIFDIFD</sequence>
<feature type="domain" description="Helicase ATP-binding" evidence="11">
    <location>
        <begin position="250"/>
        <end position="397"/>
    </location>
</feature>
<keyword evidence="5" id="KW-0547">Nucleotide-binding</keyword>
<name>A0A8T3W0H6_METOL</name>
<evidence type="ECO:0000256" key="8">
    <source>
        <dbReference type="ARBA" id="ARBA00022801"/>
    </source>
</evidence>
<evidence type="ECO:0000256" key="6">
    <source>
        <dbReference type="ARBA" id="ARBA00022747"/>
    </source>
</evidence>
<evidence type="ECO:0000256" key="9">
    <source>
        <dbReference type="ARBA" id="ARBA00022840"/>
    </source>
</evidence>
<dbReference type="GO" id="GO:0005524">
    <property type="term" value="F:ATP binding"/>
    <property type="evidence" value="ECO:0007669"/>
    <property type="project" value="UniProtKB-KW"/>
</dbReference>
<evidence type="ECO:0000256" key="3">
    <source>
        <dbReference type="ARBA" id="ARBA00012654"/>
    </source>
</evidence>
<dbReference type="Pfam" id="PF18766">
    <property type="entry name" value="SWI2_SNF2"/>
    <property type="match status" value="1"/>
</dbReference>
<dbReference type="InterPro" id="IPR022625">
    <property type="entry name" value="TypeI_RM_Rsu_C"/>
</dbReference>
<dbReference type="GO" id="GO:0003677">
    <property type="term" value="F:DNA binding"/>
    <property type="evidence" value="ECO:0007669"/>
    <property type="project" value="UniProtKB-KW"/>
</dbReference>
<reference evidence="12" key="1">
    <citation type="submission" date="2019-04" db="EMBL/GenBank/DDBJ databases">
        <title>Evolution of Biomass-Degrading Anaerobic Consortia Revealed by Metagenomics.</title>
        <authorList>
            <person name="Peng X."/>
        </authorList>
    </citation>
    <scope>NUCLEOTIDE SEQUENCE</scope>
    <source>
        <strain evidence="12">SIG14</strain>
    </source>
</reference>
<organism evidence="12 13">
    <name type="scientific">Methanobrevibacter olleyae</name>
    <dbReference type="NCBI Taxonomy" id="294671"/>
    <lineage>
        <taxon>Archaea</taxon>
        <taxon>Methanobacteriati</taxon>
        <taxon>Methanobacteriota</taxon>
        <taxon>Methanomada group</taxon>
        <taxon>Methanobacteria</taxon>
        <taxon>Methanobacteriales</taxon>
        <taxon>Methanobacteriaceae</taxon>
        <taxon>Methanobrevibacter</taxon>
    </lineage>
</organism>
<dbReference type="CDD" id="cd22332">
    <property type="entry name" value="HsdR_N"/>
    <property type="match status" value="1"/>
</dbReference>
<dbReference type="Proteomes" id="UP000732619">
    <property type="component" value="Unassembled WGS sequence"/>
</dbReference>
<dbReference type="GO" id="GO:0120545">
    <property type="term" value="F:nucleic acid conformation isomerase activity"/>
    <property type="evidence" value="ECO:0007669"/>
    <property type="project" value="UniProtKB-ARBA"/>
</dbReference>
<dbReference type="InterPro" id="IPR040980">
    <property type="entry name" value="SWI2_SNF2"/>
</dbReference>
<dbReference type="Gene3D" id="3.40.50.300">
    <property type="entry name" value="P-loop containing nucleotide triphosphate hydrolases"/>
    <property type="match status" value="2"/>
</dbReference>
<evidence type="ECO:0000256" key="10">
    <source>
        <dbReference type="ARBA" id="ARBA00023125"/>
    </source>
</evidence>
<dbReference type="EMBL" id="SUTG01000096">
    <property type="protein sequence ID" value="MBE6513469.1"/>
    <property type="molecule type" value="Genomic_DNA"/>
</dbReference>
<dbReference type="InterPro" id="IPR051268">
    <property type="entry name" value="Type-I_R_enzyme_R_subunit"/>
</dbReference>
<dbReference type="GO" id="GO:0009035">
    <property type="term" value="F:type I site-specific deoxyribonuclease activity"/>
    <property type="evidence" value="ECO:0007669"/>
    <property type="project" value="UniProtKB-EC"/>
</dbReference>
<keyword evidence="6" id="KW-0680">Restriction system</keyword>
<evidence type="ECO:0000313" key="12">
    <source>
        <dbReference type="EMBL" id="MBE6513469.1"/>
    </source>
</evidence>
<evidence type="ECO:0000256" key="4">
    <source>
        <dbReference type="ARBA" id="ARBA00022722"/>
    </source>
</evidence>
<evidence type="ECO:0000313" key="13">
    <source>
        <dbReference type="Proteomes" id="UP000732619"/>
    </source>
</evidence>
<evidence type="ECO:0000256" key="2">
    <source>
        <dbReference type="ARBA" id="ARBA00008598"/>
    </source>
</evidence>
<dbReference type="PROSITE" id="PS51192">
    <property type="entry name" value="HELICASE_ATP_BIND_1"/>
    <property type="match status" value="1"/>
</dbReference>
<keyword evidence="8" id="KW-0378">Hydrolase</keyword>
<accession>A0A8T3W0H6</accession>
<dbReference type="InterPro" id="IPR014001">
    <property type="entry name" value="Helicase_ATP-bd"/>
</dbReference>
<keyword evidence="9" id="KW-0067">ATP-binding</keyword>
<dbReference type="CDD" id="cd18800">
    <property type="entry name" value="SF2_C_EcoR124I-like"/>
    <property type="match status" value="1"/>
</dbReference>
<dbReference type="InterPro" id="IPR027417">
    <property type="entry name" value="P-loop_NTPase"/>
</dbReference>
<dbReference type="Pfam" id="PF12008">
    <property type="entry name" value="EcoR124_C"/>
    <property type="match status" value="1"/>
</dbReference>
<gene>
    <name evidence="12" type="ORF">E7Z75_10085</name>
</gene>
<keyword evidence="4" id="KW-0540">Nuclease</keyword>
<dbReference type="PANTHER" id="PTHR30195">
    <property type="entry name" value="TYPE I SITE-SPECIFIC DEOXYRIBONUCLEASE PROTEIN SUBUNIT M AND R"/>
    <property type="match status" value="1"/>
</dbReference>
<dbReference type="SMART" id="SM00487">
    <property type="entry name" value="DEXDc"/>
    <property type="match status" value="1"/>
</dbReference>
<dbReference type="SUPFAM" id="SSF52540">
    <property type="entry name" value="P-loop containing nucleoside triphosphate hydrolases"/>
    <property type="match status" value="2"/>
</dbReference>
<evidence type="ECO:0000256" key="5">
    <source>
        <dbReference type="ARBA" id="ARBA00022741"/>
    </source>
</evidence>
<keyword evidence="7 12" id="KW-0255">Endonuclease</keyword>
<comment type="similarity">
    <text evidence="2">Belongs to the HsdR family.</text>
</comment>
<dbReference type="Pfam" id="PF22679">
    <property type="entry name" value="T1R_D3-like"/>
    <property type="match status" value="1"/>
</dbReference>
<dbReference type="PANTHER" id="PTHR30195:SF16">
    <property type="entry name" value="TYPE I RESTRICTION ENZYME ENDONUCLEASE SUBUNIT"/>
    <property type="match status" value="1"/>
</dbReference>
<evidence type="ECO:0000259" key="11">
    <source>
        <dbReference type="PROSITE" id="PS51192"/>
    </source>
</evidence>
<dbReference type="InterPro" id="IPR004473">
    <property type="entry name" value="Restrct_endonuc_typeI_HsdR"/>
</dbReference>
<dbReference type="Gene3D" id="3.90.1570.50">
    <property type="match status" value="1"/>
</dbReference>
<proteinExistence type="inferred from homology"/>
<comment type="catalytic activity">
    <reaction evidence="1">
        <text>Endonucleolytic cleavage of DNA to give random double-stranded fragments with terminal 5'-phosphates, ATP is simultaneously hydrolyzed.</text>
        <dbReference type="EC" id="3.1.21.3"/>
    </reaction>
</comment>
<dbReference type="NCBIfam" id="TIGR00348">
    <property type="entry name" value="hsdR"/>
    <property type="match status" value="1"/>
</dbReference>
<evidence type="ECO:0000256" key="7">
    <source>
        <dbReference type="ARBA" id="ARBA00022759"/>
    </source>
</evidence>